<dbReference type="EMBL" id="PZQS01000001">
    <property type="protein sequence ID" value="PVD38369.1"/>
    <property type="molecule type" value="Genomic_DNA"/>
</dbReference>
<accession>A0A2T7PY86</accession>
<dbReference type="Proteomes" id="UP000245119">
    <property type="component" value="Linkage Group LG1"/>
</dbReference>
<evidence type="ECO:0000313" key="11">
    <source>
        <dbReference type="EMBL" id="PVD38369.1"/>
    </source>
</evidence>
<dbReference type="Gene3D" id="1.20.1070.10">
    <property type="entry name" value="Rhodopsin 7-helix transmembrane proteins"/>
    <property type="match status" value="1"/>
</dbReference>
<evidence type="ECO:0000256" key="3">
    <source>
        <dbReference type="ARBA" id="ARBA00022989"/>
    </source>
</evidence>
<keyword evidence="2 9" id="KW-0812">Transmembrane</keyword>
<reference evidence="11 12" key="1">
    <citation type="submission" date="2018-04" db="EMBL/GenBank/DDBJ databases">
        <title>The genome of golden apple snail Pomacea canaliculata provides insight into stress tolerance and invasive adaptation.</title>
        <authorList>
            <person name="Liu C."/>
            <person name="Liu B."/>
            <person name="Ren Y."/>
            <person name="Zhang Y."/>
            <person name="Wang H."/>
            <person name="Li S."/>
            <person name="Jiang F."/>
            <person name="Yin L."/>
            <person name="Zhang G."/>
            <person name="Qian W."/>
            <person name="Fan W."/>
        </authorList>
    </citation>
    <scope>NUCLEOTIDE SEQUENCE [LARGE SCALE GENOMIC DNA]</scope>
    <source>
        <strain evidence="11">SZHN2017</strain>
        <tissue evidence="11">Muscle</tissue>
    </source>
</reference>
<keyword evidence="12" id="KW-1185">Reference proteome</keyword>
<dbReference type="InterPro" id="IPR017452">
    <property type="entry name" value="GPCR_Rhodpsn_7TM"/>
</dbReference>
<protein>
    <recommendedName>
        <fullName evidence="10">G-protein coupled receptors family 1 profile domain-containing protein</fullName>
    </recommendedName>
</protein>
<dbReference type="SUPFAM" id="SSF81321">
    <property type="entry name" value="Family A G protein-coupled receptor-like"/>
    <property type="match status" value="1"/>
</dbReference>
<keyword evidence="7" id="KW-0807">Transducer</keyword>
<dbReference type="OrthoDB" id="6142583at2759"/>
<dbReference type="PANTHER" id="PTHR24240">
    <property type="entry name" value="OPSIN"/>
    <property type="match status" value="1"/>
</dbReference>
<gene>
    <name evidence="11" type="ORF">C0Q70_00983</name>
</gene>
<name>A0A2T7PY86_POMCA</name>
<evidence type="ECO:0000259" key="10">
    <source>
        <dbReference type="PROSITE" id="PS50262"/>
    </source>
</evidence>
<dbReference type="PROSITE" id="PS50262">
    <property type="entry name" value="G_PROTEIN_RECEP_F1_2"/>
    <property type="match status" value="1"/>
</dbReference>
<comment type="subcellular location">
    <subcellularLocation>
        <location evidence="1">Membrane</location>
        <topology evidence="1">Multi-pass membrane protein</topology>
    </subcellularLocation>
</comment>
<feature type="region of interest" description="Disordered" evidence="8">
    <location>
        <begin position="90"/>
        <end position="125"/>
    </location>
</feature>
<comment type="caution">
    <text evidence="11">The sequence shown here is derived from an EMBL/GenBank/DDBJ whole genome shotgun (WGS) entry which is preliminary data.</text>
</comment>
<organism evidence="11 12">
    <name type="scientific">Pomacea canaliculata</name>
    <name type="common">Golden apple snail</name>
    <dbReference type="NCBI Taxonomy" id="400727"/>
    <lineage>
        <taxon>Eukaryota</taxon>
        <taxon>Metazoa</taxon>
        <taxon>Spiralia</taxon>
        <taxon>Lophotrochozoa</taxon>
        <taxon>Mollusca</taxon>
        <taxon>Gastropoda</taxon>
        <taxon>Caenogastropoda</taxon>
        <taxon>Architaenioglossa</taxon>
        <taxon>Ampullarioidea</taxon>
        <taxon>Ampullariidae</taxon>
        <taxon>Pomacea</taxon>
    </lineage>
</organism>
<evidence type="ECO:0000256" key="4">
    <source>
        <dbReference type="ARBA" id="ARBA00023040"/>
    </source>
</evidence>
<evidence type="ECO:0000256" key="6">
    <source>
        <dbReference type="ARBA" id="ARBA00023170"/>
    </source>
</evidence>
<dbReference type="InterPro" id="IPR000276">
    <property type="entry name" value="GPCR_Rhodpsn"/>
</dbReference>
<evidence type="ECO:0000313" key="12">
    <source>
        <dbReference type="Proteomes" id="UP000245119"/>
    </source>
</evidence>
<feature type="transmembrane region" description="Helical" evidence="9">
    <location>
        <begin position="278"/>
        <end position="301"/>
    </location>
</feature>
<dbReference type="PRINTS" id="PR00237">
    <property type="entry name" value="GPCRRHODOPSN"/>
</dbReference>
<feature type="compositionally biased region" description="Basic residues" evidence="8">
    <location>
        <begin position="116"/>
        <end position="125"/>
    </location>
</feature>
<keyword evidence="3 9" id="KW-1133">Transmembrane helix</keyword>
<sequence>MIIGSGQAKIYMNGVQLEEVSGFKNLGATLSKDCSSMMDICIRIATAALAKSNECNLFQQCLEVRTRKCRRPANVHCSVLLRRSLHDGRLSGGYHPQRTGCRGVRQDQAAPDTHQRLRHRPLPLRPPHVSHRYAHPCSLRLASAADRERRGLLFRRLLRVLRGAHVHLRVGSTSVDRYVVIVHPMSTNLVTHRTACLAIGACCVLALAFAFMPLMGWNGYVLEGIGVACSIIWDSDERHAISFVFTLFVCCLLIPLLVMTFCYISLYRANPLHPTPFYPPTGAFLLSWAPYAVVSFLGTLYGHRVLSPVAETFPAMAAKCSALWDPLIYLATNQQFRRACLVLCPSCVTCFRCLDSSDRAPSVTALDVECRPPNAAGNRRVEAAQHLQLPQRAGDVGDSSGMTLETRMSSERSAIQSIDCYSVANINAASGELPATETKRN</sequence>
<evidence type="ECO:0000256" key="8">
    <source>
        <dbReference type="SAM" id="MobiDB-lite"/>
    </source>
</evidence>
<dbReference type="STRING" id="400727.A0A2T7PY86"/>
<keyword evidence="6" id="KW-0675">Receptor</keyword>
<dbReference type="AlphaFoldDB" id="A0A2T7PY86"/>
<dbReference type="GO" id="GO:0016020">
    <property type="term" value="C:membrane"/>
    <property type="evidence" value="ECO:0007669"/>
    <property type="project" value="UniProtKB-SubCell"/>
</dbReference>
<dbReference type="Pfam" id="PF00001">
    <property type="entry name" value="7tm_1"/>
    <property type="match status" value="1"/>
</dbReference>
<keyword evidence="5 9" id="KW-0472">Membrane</keyword>
<evidence type="ECO:0000256" key="7">
    <source>
        <dbReference type="ARBA" id="ARBA00023224"/>
    </source>
</evidence>
<dbReference type="InterPro" id="IPR050125">
    <property type="entry name" value="GPCR_opsins"/>
</dbReference>
<feature type="transmembrane region" description="Helical" evidence="9">
    <location>
        <begin position="240"/>
        <end position="266"/>
    </location>
</feature>
<keyword evidence="4" id="KW-0297">G-protein coupled receptor</keyword>
<proteinExistence type="predicted"/>
<evidence type="ECO:0000256" key="9">
    <source>
        <dbReference type="SAM" id="Phobius"/>
    </source>
</evidence>
<feature type="domain" description="G-protein coupled receptors family 1 profile" evidence="10">
    <location>
        <begin position="174"/>
        <end position="329"/>
    </location>
</feature>
<evidence type="ECO:0000256" key="1">
    <source>
        <dbReference type="ARBA" id="ARBA00004141"/>
    </source>
</evidence>
<dbReference type="GO" id="GO:0004930">
    <property type="term" value="F:G protein-coupled receptor activity"/>
    <property type="evidence" value="ECO:0007669"/>
    <property type="project" value="UniProtKB-KW"/>
</dbReference>
<evidence type="ECO:0000256" key="2">
    <source>
        <dbReference type="ARBA" id="ARBA00022692"/>
    </source>
</evidence>
<evidence type="ECO:0000256" key="5">
    <source>
        <dbReference type="ARBA" id="ARBA00023136"/>
    </source>
</evidence>
<feature type="transmembrane region" description="Helical" evidence="9">
    <location>
        <begin position="194"/>
        <end position="211"/>
    </location>
</feature>